<dbReference type="InterPro" id="IPR016032">
    <property type="entry name" value="Sig_transdc_resp-reg_C-effctor"/>
</dbReference>
<keyword evidence="3" id="KW-0678">Repressor</keyword>
<protein>
    <recommendedName>
        <fullName evidence="11">DNA-binding dual transcriptional regulator OmpR</fullName>
    </recommendedName>
    <alternativeName>
        <fullName evidence="12">Transcriptional regulatory protein OmpR</fullName>
    </alternativeName>
</protein>
<evidence type="ECO:0000256" key="7">
    <source>
        <dbReference type="ARBA" id="ARBA00023016"/>
    </source>
</evidence>
<dbReference type="InterPro" id="IPR039420">
    <property type="entry name" value="WalR-like"/>
</dbReference>
<dbReference type="Pfam" id="PF00486">
    <property type="entry name" value="Trans_reg_C"/>
    <property type="match status" value="1"/>
</dbReference>
<dbReference type="InterPro" id="IPR036388">
    <property type="entry name" value="WH-like_DNA-bd_sf"/>
</dbReference>
<dbReference type="InterPro" id="IPR001867">
    <property type="entry name" value="OmpR/PhoB-type_DNA-bd"/>
</dbReference>
<comment type="subcellular location">
    <subcellularLocation>
        <location evidence="1">Cytoplasm</location>
    </subcellularLocation>
</comment>
<dbReference type="FunFam" id="1.10.10.10:FF:000023">
    <property type="entry name" value="Two-component response regulator OmpR"/>
    <property type="match status" value="1"/>
</dbReference>
<keyword evidence="2" id="KW-0963">Cytoplasm</keyword>
<dbReference type="EMBL" id="BA000037">
    <property type="protein sequence ID" value="BAC93000.1"/>
    <property type="molecule type" value="Genomic_DNA"/>
</dbReference>
<proteinExistence type="predicted"/>
<dbReference type="SMART" id="SM00862">
    <property type="entry name" value="Trans_reg_C"/>
    <property type="match status" value="1"/>
</dbReference>
<dbReference type="PANTHER" id="PTHR48111:SF4">
    <property type="entry name" value="DNA-BINDING DUAL TRANSCRIPTIONAL REGULATOR OMPR"/>
    <property type="match status" value="1"/>
</dbReference>
<evidence type="ECO:0000259" key="15">
    <source>
        <dbReference type="PROSITE" id="PS50110"/>
    </source>
</evidence>
<feature type="modified residue" description="4-aspartylphosphate" evidence="13">
    <location>
        <position position="59"/>
    </location>
</feature>
<dbReference type="FunFam" id="3.40.50.2300:FF:000008">
    <property type="entry name" value="Two-component response regulator OmpR"/>
    <property type="match status" value="1"/>
</dbReference>
<evidence type="ECO:0000256" key="1">
    <source>
        <dbReference type="ARBA" id="ARBA00004496"/>
    </source>
</evidence>
<dbReference type="Gene3D" id="6.10.250.690">
    <property type="match status" value="1"/>
</dbReference>
<keyword evidence="7" id="KW-0346">Stress response</keyword>
<feature type="domain" description="Response regulatory" evidence="15">
    <location>
        <begin position="10"/>
        <end position="124"/>
    </location>
</feature>
<evidence type="ECO:0000256" key="5">
    <source>
        <dbReference type="ARBA" id="ARBA00023012"/>
    </source>
</evidence>
<dbReference type="STRING" id="672.VV93_v1c02150"/>
<reference evidence="17 18" key="1">
    <citation type="journal article" date="2003" name="Genome Res.">
        <title>Comparative genome analysis of Vibrio vulnificus, a marine pathogen.</title>
        <authorList>
            <person name="Chen C.Y."/>
            <person name="Wu K.M."/>
            <person name="Chang Y.C."/>
            <person name="Chang C.H."/>
            <person name="Tsai H.C."/>
            <person name="Liao T.L."/>
            <person name="Liu Y.M."/>
            <person name="Chen H.J."/>
            <person name="Shen A.B."/>
            <person name="Li J.C."/>
            <person name="Su T.L."/>
            <person name="Shao C.P."/>
            <person name="Lee C.T."/>
            <person name="Hor L.I."/>
            <person name="Tsai S.F."/>
        </authorList>
    </citation>
    <scope>NUCLEOTIDE SEQUENCE [LARGE SCALE GENOMIC DNA]</scope>
    <source>
        <strain evidence="17 18">YJ016</strain>
    </source>
</reference>
<dbReference type="SUPFAM" id="SSF52172">
    <property type="entry name" value="CheY-like"/>
    <property type="match status" value="1"/>
</dbReference>
<evidence type="ECO:0000256" key="6">
    <source>
        <dbReference type="ARBA" id="ARBA00023015"/>
    </source>
</evidence>
<dbReference type="KEGG" id="vvy:VV0236"/>
<evidence type="ECO:0000256" key="13">
    <source>
        <dbReference type="PROSITE-ProRule" id="PRU00169"/>
    </source>
</evidence>
<dbReference type="Gene3D" id="3.40.50.2300">
    <property type="match status" value="1"/>
</dbReference>
<keyword evidence="10" id="KW-0804">Transcription</keyword>
<evidence type="ECO:0000256" key="9">
    <source>
        <dbReference type="ARBA" id="ARBA00023159"/>
    </source>
</evidence>
<organism evidence="17 18">
    <name type="scientific">Vibrio vulnificus (strain YJ016)</name>
    <dbReference type="NCBI Taxonomy" id="196600"/>
    <lineage>
        <taxon>Bacteria</taxon>
        <taxon>Pseudomonadati</taxon>
        <taxon>Pseudomonadota</taxon>
        <taxon>Gammaproteobacteria</taxon>
        <taxon>Vibrionales</taxon>
        <taxon>Vibrionaceae</taxon>
        <taxon>Vibrio</taxon>
    </lineage>
</organism>
<gene>
    <name evidence="17" type="ordered locus">VV0236</name>
</gene>
<dbReference type="GO" id="GO:0045893">
    <property type="term" value="P:positive regulation of DNA-templated transcription"/>
    <property type="evidence" value="ECO:0007669"/>
    <property type="project" value="UniProtKB-ARBA"/>
</dbReference>
<evidence type="ECO:0000256" key="4">
    <source>
        <dbReference type="ARBA" id="ARBA00022553"/>
    </source>
</evidence>
<keyword evidence="4 13" id="KW-0597">Phosphoprotein</keyword>
<evidence type="ECO:0000259" key="16">
    <source>
        <dbReference type="PROSITE" id="PS51755"/>
    </source>
</evidence>
<keyword evidence="6" id="KW-0805">Transcription regulation</keyword>
<dbReference type="GO" id="GO:0005829">
    <property type="term" value="C:cytosol"/>
    <property type="evidence" value="ECO:0007669"/>
    <property type="project" value="TreeGrafter"/>
</dbReference>
<dbReference type="Proteomes" id="UP000002675">
    <property type="component" value="Chromosome I"/>
</dbReference>
<dbReference type="Gene3D" id="1.10.10.10">
    <property type="entry name" value="Winged helix-like DNA-binding domain superfamily/Winged helix DNA-binding domain"/>
    <property type="match status" value="1"/>
</dbReference>
<name>Q7MPX5_VIBVY</name>
<dbReference type="SMART" id="SM00448">
    <property type="entry name" value="REC"/>
    <property type="match status" value="1"/>
</dbReference>
<evidence type="ECO:0000256" key="2">
    <source>
        <dbReference type="ARBA" id="ARBA00022490"/>
    </source>
</evidence>
<dbReference type="NCBIfam" id="NF007005">
    <property type="entry name" value="PRK09468.1"/>
    <property type="match status" value="1"/>
</dbReference>
<feature type="domain" description="OmpR/PhoB-type" evidence="16">
    <location>
        <begin position="139"/>
        <end position="238"/>
    </location>
</feature>
<dbReference type="GO" id="GO:0000976">
    <property type="term" value="F:transcription cis-regulatory region binding"/>
    <property type="evidence" value="ECO:0007669"/>
    <property type="project" value="UniProtKB-ARBA"/>
</dbReference>
<dbReference type="HOGENOM" id="CLU_000445_30_4_6"/>
<dbReference type="PANTHER" id="PTHR48111">
    <property type="entry name" value="REGULATOR OF RPOS"/>
    <property type="match status" value="1"/>
</dbReference>
<evidence type="ECO:0000256" key="14">
    <source>
        <dbReference type="PROSITE-ProRule" id="PRU01091"/>
    </source>
</evidence>
<dbReference type="AlphaFoldDB" id="Q7MPX5"/>
<dbReference type="CDD" id="cd00383">
    <property type="entry name" value="trans_reg_C"/>
    <property type="match status" value="1"/>
</dbReference>
<dbReference type="InterPro" id="IPR001789">
    <property type="entry name" value="Sig_transdc_resp-reg_receiver"/>
</dbReference>
<dbReference type="GO" id="GO:0000156">
    <property type="term" value="F:phosphorelay response regulator activity"/>
    <property type="evidence" value="ECO:0007669"/>
    <property type="project" value="TreeGrafter"/>
</dbReference>
<keyword evidence="5" id="KW-0902">Two-component regulatory system</keyword>
<keyword evidence="9" id="KW-0010">Activator</keyword>
<accession>Q7MPX5</accession>
<feature type="DNA-binding region" description="OmpR/PhoB-type" evidence="14">
    <location>
        <begin position="139"/>
        <end position="238"/>
    </location>
</feature>
<dbReference type="SUPFAM" id="SSF46894">
    <property type="entry name" value="C-terminal effector domain of the bipartite response regulators"/>
    <property type="match status" value="1"/>
</dbReference>
<dbReference type="eggNOG" id="COG0745">
    <property type="taxonomic scope" value="Bacteria"/>
</dbReference>
<dbReference type="PROSITE" id="PS50110">
    <property type="entry name" value="RESPONSE_REGULATORY"/>
    <property type="match status" value="1"/>
</dbReference>
<evidence type="ECO:0000256" key="8">
    <source>
        <dbReference type="ARBA" id="ARBA00023125"/>
    </source>
</evidence>
<dbReference type="GO" id="GO:0032993">
    <property type="term" value="C:protein-DNA complex"/>
    <property type="evidence" value="ECO:0007669"/>
    <property type="project" value="TreeGrafter"/>
</dbReference>
<evidence type="ECO:0000256" key="3">
    <source>
        <dbReference type="ARBA" id="ARBA00022491"/>
    </source>
</evidence>
<dbReference type="InterPro" id="IPR011006">
    <property type="entry name" value="CheY-like_superfamily"/>
</dbReference>
<evidence type="ECO:0000256" key="11">
    <source>
        <dbReference type="ARBA" id="ARBA00040496"/>
    </source>
</evidence>
<evidence type="ECO:0000313" key="18">
    <source>
        <dbReference type="Proteomes" id="UP000002675"/>
    </source>
</evidence>
<dbReference type="PROSITE" id="PS51755">
    <property type="entry name" value="OMPR_PHOB"/>
    <property type="match status" value="1"/>
</dbReference>
<evidence type="ECO:0000256" key="10">
    <source>
        <dbReference type="ARBA" id="ARBA00023163"/>
    </source>
</evidence>
<evidence type="ECO:0000256" key="12">
    <source>
        <dbReference type="ARBA" id="ARBA00041745"/>
    </source>
</evidence>
<dbReference type="Pfam" id="PF00072">
    <property type="entry name" value="Response_reg"/>
    <property type="match status" value="1"/>
</dbReference>
<keyword evidence="8 14" id="KW-0238">DNA-binding</keyword>
<evidence type="ECO:0000313" key="17">
    <source>
        <dbReference type="EMBL" id="BAC93000.1"/>
    </source>
</evidence>
<sequence length="243" mass="27780">MDGHMQENFKILVVDDDARLRALLERYLSEQGFQVRSVANGEQMDRLLTRENFHLMVLDLMLPGEDGLSICRRLRNANNMLPILMLTAKGDEVDRIVGLEVGADDYLPKPFNPRELLARIKAVLRRQTIELPGAPSAEEKIVEFGEFRLNLGTREMFRGDEPMPLTSGEFAVLKSLVTNAREPMSRDKLMNMARGREYSAMERSIDVQISRLRRMLEEDPSKPRYIQTVWGLGYVFVPDGKPA</sequence>